<name>A0A2G0Q2L7_XENHO</name>
<dbReference type="STRING" id="351679.A9255_03215"/>
<protein>
    <recommendedName>
        <fullName evidence="1">Cyanophage baseplate Pam3 plug gp18 domain-containing protein</fullName>
    </recommendedName>
</protein>
<dbReference type="Pfam" id="PF22479">
    <property type="entry name" value="Pam3_gp18"/>
    <property type="match status" value="1"/>
</dbReference>
<dbReference type="EMBL" id="NJAI01000006">
    <property type="protein sequence ID" value="PHM53441.1"/>
    <property type="molecule type" value="Genomic_DNA"/>
</dbReference>
<dbReference type="InterPro" id="IPR054252">
    <property type="entry name" value="Pam3_gp18"/>
</dbReference>
<evidence type="ECO:0000259" key="1">
    <source>
        <dbReference type="Pfam" id="PF22479"/>
    </source>
</evidence>
<evidence type="ECO:0000313" key="2">
    <source>
        <dbReference type="EMBL" id="PHM53441.1"/>
    </source>
</evidence>
<organism evidence="2 3">
    <name type="scientific">Xenorhabdus hominickii</name>
    <dbReference type="NCBI Taxonomy" id="351679"/>
    <lineage>
        <taxon>Bacteria</taxon>
        <taxon>Pseudomonadati</taxon>
        <taxon>Pseudomonadota</taxon>
        <taxon>Gammaproteobacteria</taxon>
        <taxon>Enterobacterales</taxon>
        <taxon>Morganellaceae</taxon>
        <taxon>Xenorhabdus</taxon>
    </lineage>
</organism>
<accession>A0A2G0Q2L7</accession>
<reference evidence="2 3" key="1">
    <citation type="journal article" date="2017" name="Nat. Microbiol.">
        <title>Natural product diversity associated with the nematode symbionts Photorhabdus and Xenorhabdus.</title>
        <authorList>
            <person name="Tobias N.J."/>
            <person name="Wolff H."/>
            <person name="Djahanschiri B."/>
            <person name="Grundmann F."/>
            <person name="Kronenwerth M."/>
            <person name="Shi Y.M."/>
            <person name="Simonyi S."/>
            <person name="Grun P."/>
            <person name="Shapiro-Ilan D."/>
            <person name="Pidot S.J."/>
            <person name="Stinear T.P."/>
            <person name="Ebersberger I."/>
            <person name="Bode H.B."/>
        </authorList>
    </citation>
    <scope>NUCLEOTIDE SEQUENCE [LARGE SCALE GENOMIC DNA]</scope>
    <source>
        <strain evidence="2 3">DSM 17903</strain>
    </source>
</reference>
<sequence>MIEEITLKSLKAQRLTVTLNGQVCSIRLYQRSTGMYMDLTADNNPCFQGVLCLNCNKIVRYPYLPFKGELFFADLEGSSDPEWQGLGTRYKLYYLTPDEMNS</sequence>
<comment type="caution">
    <text evidence="2">The sequence shown here is derived from an EMBL/GenBank/DDBJ whole genome shotgun (WGS) entry which is preliminary data.</text>
</comment>
<feature type="domain" description="Cyanophage baseplate Pam3 plug gp18" evidence="1">
    <location>
        <begin position="3"/>
        <end position="96"/>
    </location>
</feature>
<evidence type="ECO:0000313" key="3">
    <source>
        <dbReference type="Proteomes" id="UP000225433"/>
    </source>
</evidence>
<dbReference type="AlphaFoldDB" id="A0A2G0Q2L7"/>
<proteinExistence type="predicted"/>
<dbReference type="Proteomes" id="UP000225433">
    <property type="component" value="Unassembled WGS sequence"/>
</dbReference>
<gene>
    <name evidence="2" type="ORF">Xhom_03439</name>
</gene>